<name>A0A7X4GQW1_9BURK</name>
<evidence type="ECO:0000259" key="2">
    <source>
        <dbReference type="Pfam" id="PF07589"/>
    </source>
</evidence>
<feature type="signal peptide" evidence="1">
    <location>
        <begin position="1"/>
        <end position="26"/>
    </location>
</feature>
<feature type="chain" id="PRO_5031129233" evidence="1">
    <location>
        <begin position="27"/>
        <end position="223"/>
    </location>
</feature>
<dbReference type="NCBIfam" id="TIGR02595">
    <property type="entry name" value="PEP_CTERM"/>
    <property type="match status" value="1"/>
</dbReference>
<organism evidence="3 4">
    <name type="scientific">Duganella rivi</name>
    <dbReference type="NCBI Taxonomy" id="2666083"/>
    <lineage>
        <taxon>Bacteria</taxon>
        <taxon>Pseudomonadati</taxon>
        <taxon>Pseudomonadota</taxon>
        <taxon>Betaproteobacteria</taxon>
        <taxon>Burkholderiales</taxon>
        <taxon>Oxalobacteraceae</taxon>
        <taxon>Telluria group</taxon>
        <taxon>Duganella</taxon>
    </lineage>
</organism>
<dbReference type="Pfam" id="PF07589">
    <property type="entry name" value="PEP-CTERM"/>
    <property type="match status" value="1"/>
</dbReference>
<keyword evidence="1" id="KW-0732">Signal</keyword>
<keyword evidence="4" id="KW-1185">Reference proteome</keyword>
<dbReference type="AlphaFoldDB" id="A0A7X4GQW1"/>
<gene>
    <name evidence="3" type="ORF">GTP45_14210</name>
</gene>
<evidence type="ECO:0000313" key="3">
    <source>
        <dbReference type="EMBL" id="MYM67976.1"/>
    </source>
</evidence>
<evidence type="ECO:0000256" key="1">
    <source>
        <dbReference type="SAM" id="SignalP"/>
    </source>
</evidence>
<dbReference type="InterPro" id="IPR013424">
    <property type="entry name" value="Ice-binding_C"/>
</dbReference>
<reference evidence="3 4" key="1">
    <citation type="submission" date="2019-12" db="EMBL/GenBank/DDBJ databases">
        <title>Novel species isolated from a subtropical stream in China.</title>
        <authorList>
            <person name="Lu H."/>
        </authorList>
    </citation>
    <scope>NUCLEOTIDE SEQUENCE [LARGE SCALE GENOMIC DNA]</scope>
    <source>
        <strain evidence="3 4">FT55W</strain>
    </source>
</reference>
<feature type="domain" description="Ice-binding protein C-terminal" evidence="2">
    <location>
        <begin position="194"/>
        <end position="218"/>
    </location>
</feature>
<dbReference type="Proteomes" id="UP000450012">
    <property type="component" value="Unassembled WGS sequence"/>
</dbReference>
<sequence length="223" mass="22563">MVRKLSLPIKTAITLAALLAATTAQAALTTYTSQASYLAAVGNTGIDDFNDLTSAGYIGPLSRTAGAYGYSVSSSPNSPVLYGAGPTGDAWLSTNNARDAITFNNFTGGSIAGAGGYFFGSNIAGGFTSATELILKATDSTGATLTYSLANPGTSSFLGFVSTGLITSLSVSVTQPGSGFIWPTVNNLNLSVSAVPEPETYGMMLAGLGMLGLAARRRNGAKN</sequence>
<protein>
    <submittedName>
        <fullName evidence="3">PEP-CTERM sorting domain-containing protein</fullName>
    </submittedName>
</protein>
<accession>A0A7X4GQW1</accession>
<comment type="caution">
    <text evidence="3">The sequence shown here is derived from an EMBL/GenBank/DDBJ whole genome shotgun (WGS) entry which is preliminary data.</text>
</comment>
<evidence type="ECO:0000313" key="4">
    <source>
        <dbReference type="Proteomes" id="UP000450012"/>
    </source>
</evidence>
<proteinExistence type="predicted"/>
<dbReference type="EMBL" id="WWCK01000004">
    <property type="protein sequence ID" value="MYM67976.1"/>
    <property type="molecule type" value="Genomic_DNA"/>
</dbReference>